<organism evidence="3 4">
    <name type="scientific">Tribonema minus</name>
    <dbReference type="NCBI Taxonomy" id="303371"/>
    <lineage>
        <taxon>Eukaryota</taxon>
        <taxon>Sar</taxon>
        <taxon>Stramenopiles</taxon>
        <taxon>Ochrophyta</taxon>
        <taxon>PX clade</taxon>
        <taxon>Xanthophyceae</taxon>
        <taxon>Tribonematales</taxon>
        <taxon>Tribonemataceae</taxon>
        <taxon>Tribonema</taxon>
    </lineage>
</organism>
<evidence type="ECO:0000313" key="4">
    <source>
        <dbReference type="Proteomes" id="UP000664859"/>
    </source>
</evidence>
<evidence type="ECO:0000313" key="3">
    <source>
        <dbReference type="EMBL" id="KAG5186516.1"/>
    </source>
</evidence>
<dbReference type="PANTHER" id="PTHR46546">
    <property type="entry name" value="SHEWANELLA-LIKE PROTEIN PHOSPHATASE 1"/>
    <property type="match status" value="1"/>
</dbReference>
<sequence>MSALNMAGLVDSTGHWAGGETVMVQSGDVFDRGEHDLVVEELLYCLAEEAAAAGGAVHTILGNHEALNACGDHTMAARTAFQPFDDLKPELEALLGDRGWGGLMQMPEWSRCRIAAMYPGGPVGAMLANHGVTLKVGDSLIVHAGVLPRHLELPGGLEGLNQRTWEWLTNAGPLPDELLQEASPVWTRLYSSPDSVDLHVRAVQQLDEVLQRTGTKRMIVGHTPQRIGINSAADGKVWRVDTAMCAIMGGKPEVLEICGDEIAVLTEYGRVPAEERRAWPRRKRAQQRQQQQDNDAEPEGDDAEPEGNDATR</sequence>
<accession>A0A835Z3D9</accession>
<keyword evidence="4" id="KW-1185">Reference proteome</keyword>
<comment type="caution">
    <text evidence="3">The sequence shown here is derived from an EMBL/GenBank/DDBJ whole genome shotgun (WGS) entry which is preliminary data.</text>
</comment>
<feature type="region of interest" description="Disordered" evidence="1">
    <location>
        <begin position="273"/>
        <end position="312"/>
    </location>
</feature>
<dbReference type="AlphaFoldDB" id="A0A835Z3D9"/>
<feature type="compositionally biased region" description="Acidic residues" evidence="1">
    <location>
        <begin position="294"/>
        <end position="312"/>
    </location>
</feature>
<protein>
    <submittedName>
        <fullName evidence="3">Metallo-dependent phosphatase-like protein</fullName>
    </submittedName>
</protein>
<dbReference type="Proteomes" id="UP000664859">
    <property type="component" value="Unassembled WGS sequence"/>
</dbReference>
<reference evidence="3" key="1">
    <citation type="submission" date="2021-02" db="EMBL/GenBank/DDBJ databases">
        <title>First Annotated Genome of the Yellow-green Alga Tribonema minus.</title>
        <authorList>
            <person name="Mahan K.M."/>
        </authorList>
    </citation>
    <scope>NUCLEOTIDE SEQUENCE</scope>
    <source>
        <strain evidence="3">UTEX B ZZ1240</strain>
    </source>
</reference>
<feature type="domain" description="Calcineurin-like phosphoesterase" evidence="2">
    <location>
        <begin position="22"/>
        <end position="225"/>
    </location>
</feature>
<proteinExistence type="predicted"/>
<gene>
    <name evidence="3" type="ORF">JKP88DRAFT_268972</name>
</gene>
<name>A0A835Z3D9_9STRA</name>
<dbReference type="EMBL" id="JAFCMP010000112">
    <property type="protein sequence ID" value="KAG5186516.1"/>
    <property type="molecule type" value="Genomic_DNA"/>
</dbReference>
<evidence type="ECO:0000256" key="1">
    <source>
        <dbReference type="SAM" id="MobiDB-lite"/>
    </source>
</evidence>
<dbReference type="Gene3D" id="3.60.21.10">
    <property type="match status" value="1"/>
</dbReference>
<dbReference type="InterPro" id="IPR004843">
    <property type="entry name" value="Calcineurin-like_PHP"/>
</dbReference>
<dbReference type="SUPFAM" id="SSF56300">
    <property type="entry name" value="Metallo-dependent phosphatases"/>
    <property type="match status" value="1"/>
</dbReference>
<dbReference type="PANTHER" id="PTHR46546:SF4">
    <property type="entry name" value="SHEWANELLA-LIKE PROTEIN PHOSPHATASE 1"/>
    <property type="match status" value="1"/>
</dbReference>
<dbReference type="Pfam" id="PF00149">
    <property type="entry name" value="Metallophos"/>
    <property type="match status" value="1"/>
</dbReference>
<dbReference type="GO" id="GO:0016787">
    <property type="term" value="F:hydrolase activity"/>
    <property type="evidence" value="ECO:0007669"/>
    <property type="project" value="InterPro"/>
</dbReference>
<evidence type="ECO:0000259" key="2">
    <source>
        <dbReference type="Pfam" id="PF00149"/>
    </source>
</evidence>
<dbReference type="OrthoDB" id="5976022at2759"/>
<dbReference type="InterPro" id="IPR029052">
    <property type="entry name" value="Metallo-depent_PP-like"/>
</dbReference>